<dbReference type="KEGG" id="apr:Apre_0778"/>
<organism evidence="2 3">
    <name type="scientific">Anaerococcus prevotii (strain ATCC 9321 / DSM 20548 / JCM 6508 / NCTC 11806 / PC1)</name>
    <name type="common">Peptostreptococcus prevotii</name>
    <name type="synonym">Peptococcus prevotii</name>
    <dbReference type="NCBI Taxonomy" id="525919"/>
    <lineage>
        <taxon>Bacteria</taxon>
        <taxon>Bacillati</taxon>
        <taxon>Bacillota</taxon>
        <taxon>Tissierellia</taxon>
        <taxon>Tissierellales</taxon>
        <taxon>Peptoniphilaceae</taxon>
        <taxon>Anaerococcus</taxon>
    </lineage>
</organism>
<dbReference type="HOGENOM" id="CLU_1183887_0_0_9"/>
<dbReference type="InterPro" id="IPR029052">
    <property type="entry name" value="Metallo-depent_PP-like"/>
</dbReference>
<dbReference type="EMBL" id="CP001708">
    <property type="protein sequence ID" value="ACV28806.1"/>
    <property type="molecule type" value="Genomic_DNA"/>
</dbReference>
<dbReference type="STRING" id="525919.Apre_0778"/>
<dbReference type="Proteomes" id="UP000002294">
    <property type="component" value="Chromosome"/>
</dbReference>
<dbReference type="RefSeq" id="WP_015777709.1">
    <property type="nucleotide sequence ID" value="NC_013171.1"/>
</dbReference>
<accession>C7RH45</accession>
<dbReference type="AlphaFoldDB" id="C7RH45"/>
<dbReference type="InterPro" id="IPR051158">
    <property type="entry name" value="Metallophosphoesterase_sf"/>
</dbReference>
<dbReference type="Pfam" id="PF00149">
    <property type="entry name" value="Metallophos"/>
    <property type="match status" value="1"/>
</dbReference>
<gene>
    <name evidence="2" type="ordered locus">Apre_0778</name>
</gene>
<evidence type="ECO:0000259" key="1">
    <source>
        <dbReference type="Pfam" id="PF00149"/>
    </source>
</evidence>
<dbReference type="InterPro" id="IPR004843">
    <property type="entry name" value="Calcineurin-like_PHP"/>
</dbReference>
<dbReference type="PANTHER" id="PTHR31302">
    <property type="entry name" value="TRANSMEMBRANE PROTEIN WITH METALLOPHOSPHOESTERASE DOMAIN-RELATED"/>
    <property type="match status" value="1"/>
</dbReference>
<protein>
    <submittedName>
        <fullName evidence="2">Metallophosphoesterase</fullName>
    </submittedName>
</protein>
<dbReference type="InterPro" id="IPR014578">
    <property type="entry name" value="Pesterase_CT488"/>
</dbReference>
<evidence type="ECO:0000313" key="2">
    <source>
        <dbReference type="EMBL" id="ACV28806.1"/>
    </source>
</evidence>
<dbReference type="Gene3D" id="3.60.21.10">
    <property type="match status" value="1"/>
</dbReference>
<name>C7RH45_ANAPD</name>
<reference evidence="2 3" key="1">
    <citation type="journal article" date="2009" name="Stand. Genomic Sci.">
        <title>Complete genome sequence of Anaerococcus prevotii type strain (PC1).</title>
        <authorList>
            <person name="Labutti K."/>
            <person name="Pukall R."/>
            <person name="Steenblock K."/>
            <person name="Glavina Del Rio T."/>
            <person name="Tice H."/>
            <person name="Copeland A."/>
            <person name="Cheng J.F."/>
            <person name="Lucas S."/>
            <person name="Chen F."/>
            <person name="Nolan M."/>
            <person name="Bruce D."/>
            <person name="Goodwin L."/>
            <person name="Pitluck S."/>
            <person name="Ivanova N."/>
            <person name="Mavromatis K."/>
            <person name="Ovchinnikova G."/>
            <person name="Pati A."/>
            <person name="Chen A."/>
            <person name="Palaniappan K."/>
            <person name="Land M."/>
            <person name="Hauser L."/>
            <person name="Chang Y.J."/>
            <person name="Jeffries C.D."/>
            <person name="Chain P."/>
            <person name="Saunders E."/>
            <person name="Brettin T."/>
            <person name="Detter J.C."/>
            <person name="Han C."/>
            <person name="Goker M."/>
            <person name="Bristow J."/>
            <person name="Eisen J.A."/>
            <person name="Markowitz V."/>
            <person name="Hugenholtz P."/>
            <person name="Kyrpides N.C."/>
            <person name="Klenk H.P."/>
            <person name="Lapidus A."/>
        </authorList>
    </citation>
    <scope>NUCLEOTIDE SEQUENCE [LARGE SCALE GENOMIC DNA]</scope>
    <source>
        <strain evidence="3">ATCC 9321 / DSM 20548 / JCM 6508 / NCTC 11806 / PC1</strain>
    </source>
</reference>
<dbReference type="SUPFAM" id="SSF56300">
    <property type="entry name" value="Metallo-dependent phosphatases"/>
    <property type="match status" value="1"/>
</dbReference>
<dbReference type="GO" id="GO:0016787">
    <property type="term" value="F:hydrolase activity"/>
    <property type="evidence" value="ECO:0007669"/>
    <property type="project" value="InterPro"/>
</dbReference>
<keyword evidence="3" id="KW-1185">Reference proteome</keyword>
<dbReference type="eggNOG" id="COG1768">
    <property type="taxonomic scope" value="Bacteria"/>
</dbReference>
<dbReference type="PANTHER" id="PTHR31302:SF22">
    <property type="entry name" value="PHOSPHOESTERASE"/>
    <property type="match status" value="1"/>
</dbReference>
<dbReference type="PIRSF" id="PIRSF033094">
    <property type="entry name" value="Pesterase_CT488"/>
    <property type="match status" value="1"/>
</dbReference>
<dbReference type="OrthoDB" id="8610138at2"/>
<sequence>MIYAIADLHLDYTENKSMEVFGDGWANYQDRIFSNWEKIINDDDTVLIPGDISWAMSVEEARIDLGKIDKMKGKKILMKGNHDYWWSSLKKLEELGLSTLSFLQNNHFEVEGYDICGTRGWISKDNKDFDEHDLKIYKRELIRLENSFRESKSNKRIVLLHYPPLNADGSFNEFFDLCKEYKVSKLIYGHLHGVGHKLIKEGNIEGIEVSCVAGDYIDFMPVRIG</sequence>
<proteinExistence type="predicted"/>
<evidence type="ECO:0000313" key="3">
    <source>
        <dbReference type="Proteomes" id="UP000002294"/>
    </source>
</evidence>
<feature type="domain" description="Calcineurin-like phosphoesterase" evidence="1">
    <location>
        <begin position="2"/>
        <end position="192"/>
    </location>
</feature>